<dbReference type="InterPro" id="IPR000888">
    <property type="entry name" value="RmlC-like"/>
</dbReference>
<dbReference type="GO" id="GO:0000271">
    <property type="term" value="P:polysaccharide biosynthetic process"/>
    <property type="evidence" value="ECO:0007669"/>
    <property type="project" value="TreeGrafter"/>
</dbReference>
<dbReference type="EMBL" id="JANLCK010000003">
    <property type="protein sequence ID" value="MCS5725597.1"/>
    <property type="molecule type" value="Genomic_DNA"/>
</dbReference>
<keyword evidence="4" id="KW-1185">Reference proteome</keyword>
<reference evidence="3" key="1">
    <citation type="submission" date="2022-08" db="EMBL/GenBank/DDBJ databases">
        <authorList>
            <person name="Deng Y."/>
            <person name="Han X.-F."/>
            <person name="Zhang Y.-Q."/>
        </authorList>
    </citation>
    <scope>NUCLEOTIDE SEQUENCE</scope>
    <source>
        <strain evidence="3">CPCC 203407</strain>
    </source>
</reference>
<protein>
    <submittedName>
        <fullName evidence="3">dTDP-4-dehydrorhamnose 3,5-epimerase family protein</fullName>
    </submittedName>
</protein>
<proteinExistence type="inferred from homology"/>
<dbReference type="GO" id="GO:0008830">
    <property type="term" value="F:dTDP-4-dehydrorhamnose 3,5-epimerase activity"/>
    <property type="evidence" value="ECO:0007669"/>
    <property type="project" value="InterPro"/>
</dbReference>
<sequence>MPVLETAIQGLYLVQWPKFYDDRGFFKHSYQLHELEEAVGRPVQLRQGNHSRSKAGVLRGFHAEPWDKLIYVVHGHATCVVADVRPESPTFGEHVSFELGDEPGVHDRIFVTQGLANAFYTHDEVDYLNDVSREFDPSDRNGFAWNDPTLGVEWATDAPLLSETDSSLPTLQQRFPHHPRFA</sequence>
<dbReference type="Proteomes" id="UP001165587">
    <property type="component" value="Unassembled WGS sequence"/>
</dbReference>
<evidence type="ECO:0000256" key="2">
    <source>
        <dbReference type="PIRSR" id="PIRSR600888-3"/>
    </source>
</evidence>
<evidence type="ECO:0000313" key="4">
    <source>
        <dbReference type="Proteomes" id="UP001165587"/>
    </source>
</evidence>
<dbReference type="GO" id="GO:0019305">
    <property type="term" value="P:dTDP-rhamnose biosynthetic process"/>
    <property type="evidence" value="ECO:0007669"/>
    <property type="project" value="TreeGrafter"/>
</dbReference>
<name>A0AA41XCN5_9MICO</name>
<comment type="caution">
    <text evidence="3">The sequence shown here is derived from an EMBL/GenBank/DDBJ whole genome shotgun (WGS) entry which is preliminary data.</text>
</comment>
<dbReference type="PANTHER" id="PTHR21047">
    <property type="entry name" value="DTDP-6-DEOXY-D-GLUCOSE-3,5 EPIMERASE"/>
    <property type="match status" value="1"/>
</dbReference>
<gene>
    <name evidence="3" type="ORF">N1028_06775</name>
</gene>
<accession>A0AA41XCN5</accession>
<evidence type="ECO:0000313" key="3">
    <source>
        <dbReference type="EMBL" id="MCS5725597.1"/>
    </source>
</evidence>
<evidence type="ECO:0000256" key="1">
    <source>
        <dbReference type="ARBA" id="ARBA00010154"/>
    </source>
</evidence>
<dbReference type="Pfam" id="PF00908">
    <property type="entry name" value="dTDP_sugar_isom"/>
    <property type="match status" value="1"/>
</dbReference>
<dbReference type="AlphaFoldDB" id="A0AA41XCN5"/>
<dbReference type="InterPro" id="IPR011051">
    <property type="entry name" value="RmlC_Cupin_sf"/>
</dbReference>
<dbReference type="InterPro" id="IPR014710">
    <property type="entry name" value="RmlC-like_jellyroll"/>
</dbReference>
<feature type="site" description="Participates in a stacking interaction with the thymidine ring of dTDP-4-oxo-6-deoxyglucose" evidence="2">
    <location>
        <position position="135"/>
    </location>
</feature>
<dbReference type="PANTHER" id="PTHR21047:SF2">
    <property type="entry name" value="THYMIDINE DIPHOSPHO-4-KETO-RHAMNOSE 3,5-EPIMERASE"/>
    <property type="match status" value="1"/>
</dbReference>
<dbReference type="Gene3D" id="2.60.120.10">
    <property type="entry name" value="Jelly Rolls"/>
    <property type="match status" value="1"/>
</dbReference>
<dbReference type="RefSeq" id="WP_259526120.1">
    <property type="nucleotide sequence ID" value="NZ_JANLCK010000003.1"/>
</dbReference>
<dbReference type="GO" id="GO:0005829">
    <property type="term" value="C:cytosol"/>
    <property type="evidence" value="ECO:0007669"/>
    <property type="project" value="TreeGrafter"/>
</dbReference>
<organism evidence="3 4">
    <name type="scientific">Herbiconiux oxytropis</name>
    <dbReference type="NCBI Taxonomy" id="2970915"/>
    <lineage>
        <taxon>Bacteria</taxon>
        <taxon>Bacillati</taxon>
        <taxon>Actinomycetota</taxon>
        <taxon>Actinomycetes</taxon>
        <taxon>Micrococcales</taxon>
        <taxon>Microbacteriaceae</taxon>
        <taxon>Herbiconiux</taxon>
    </lineage>
</organism>
<dbReference type="SUPFAM" id="SSF51182">
    <property type="entry name" value="RmlC-like cupins"/>
    <property type="match status" value="1"/>
</dbReference>
<comment type="similarity">
    <text evidence="1">Belongs to the dTDP-4-dehydrorhamnose 3,5-epimerase family.</text>
</comment>